<gene>
    <name evidence="2" type="ORF">SNE40_017616</name>
</gene>
<comment type="caution">
    <text evidence="2">The sequence shown here is derived from an EMBL/GenBank/DDBJ whole genome shotgun (WGS) entry which is preliminary data.</text>
</comment>
<organism evidence="2 3">
    <name type="scientific">Patella caerulea</name>
    <name type="common">Rayed Mediterranean limpet</name>
    <dbReference type="NCBI Taxonomy" id="87958"/>
    <lineage>
        <taxon>Eukaryota</taxon>
        <taxon>Metazoa</taxon>
        <taxon>Spiralia</taxon>
        <taxon>Lophotrochozoa</taxon>
        <taxon>Mollusca</taxon>
        <taxon>Gastropoda</taxon>
        <taxon>Patellogastropoda</taxon>
        <taxon>Patelloidea</taxon>
        <taxon>Patellidae</taxon>
        <taxon>Patella</taxon>
    </lineage>
</organism>
<evidence type="ECO:0000313" key="2">
    <source>
        <dbReference type="EMBL" id="KAK6174310.1"/>
    </source>
</evidence>
<keyword evidence="3" id="KW-1185">Reference proteome</keyword>
<evidence type="ECO:0000313" key="3">
    <source>
        <dbReference type="Proteomes" id="UP001347796"/>
    </source>
</evidence>
<sequence length="174" mass="19014">MCTLWMISIAFVLASMLPRCRSNASNQCNVTECKQKGRNGCILLRCFTEYDDCGGKKCNLTAKEVCLDNECVSKDENCWNKKGVSCRRRGLPCGDGQFCPITSKCINDTCFDVDTACVGGGDGTRCGPSSSGSYTGLCSGGICIDPCGKRWRCPCMKDGDKYCTQPKCEESFCW</sequence>
<evidence type="ECO:0000256" key="1">
    <source>
        <dbReference type="SAM" id="SignalP"/>
    </source>
</evidence>
<dbReference type="EMBL" id="JAZGQO010000011">
    <property type="protein sequence ID" value="KAK6174310.1"/>
    <property type="molecule type" value="Genomic_DNA"/>
</dbReference>
<dbReference type="Proteomes" id="UP001347796">
    <property type="component" value="Unassembled WGS sequence"/>
</dbReference>
<name>A0AAN8JCL2_PATCE</name>
<dbReference type="AlphaFoldDB" id="A0AAN8JCL2"/>
<accession>A0AAN8JCL2</accession>
<keyword evidence="1" id="KW-0732">Signal</keyword>
<protein>
    <submittedName>
        <fullName evidence="2">Uncharacterized protein</fullName>
    </submittedName>
</protein>
<feature type="chain" id="PRO_5042932704" evidence="1">
    <location>
        <begin position="23"/>
        <end position="174"/>
    </location>
</feature>
<feature type="signal peptide" evidence="1">
    <location>
        <begin position="1"/>
        <end position="22"/>
    </location>
</feature>
<reference evidence="2 3" key="1">
    <citation type="submission" date="2024-01" db="EMBL/GenBank/DDBJ databases">
        <title>The genome of the rayed Mediterranean limpet Patella caerulea (Linnaeus, 1758).</title>
        <authorList>
            <person name="Anh-Thu Weber A."/>
            <person name="Halstead-Nussloch G."/>
        </authorList>
    </citation>
    <scope>NUCLEOTIDE SEQUENCE [LARGE SCALE GENOMIC DNA]</scope>
    <source>
        <strain evidence="2">AATW-2023a</strain>
        <tissue evidence="2">Whole specimen</tissue>
    </source>
</reference>
<proteinExistence type="predicted"/>